<gene>
    <name evidence="3" type="primary">LOC136080866</name>
</gene>
<organism evidence="2 3">
    <name type="scientific">Hydra vulgaris</name>
    <name type="common">Hydra</name>
    <name type="synonym">Hydra attenuata</name>
    <dbReference type="NCBI Taxonomy" id="6087"/>
    <lineage>
        <taxon>Eukaryota</taxon>
        <taxon>Metazoa</taxon>
        <taxon>Cnidaria</taxon>
        <taxon>Hydrozoa</taxon>
        <taxon>Hydroidolina</taxon>
        <taxon>Anthoathecata</taxon>
        <taxon>Aplanulata</taxon>
        <taxon>Hydridae</taxon>
        <taxon>Hydra</taxon>
    </lineage>
</organism>
<keyword evidence="2" id="KW-1185">Reference proteome</keyword>
<sequence>MHLVILAAMLSIAVAVPTYELICPSGTVLKGRKDFTDQQTEGTNFAGFTCCPTDYPDLHYVNENYFCCPSGTGAYCMSNACNCKSTGLKGGKLPTINKIAR</sequence>
<dbReference type="RefSeq" id="XP_065654277.1">
    <property type="nucleotide sequence ID" value="XM_065798205.1"/>
</dbReference>
<evidence type="ECO:0000313" key="2">
    <source>
        <dbReference type="Proteomes" id="UP001652625"/>
    </source>
</evidence>
<reference evidence="3" key="1">
    <citation type="submission" date="2025-08" db="UniProtKB">
        <authorList>
            <consortium name="RefSeq"/>
        </authorList>
    </citation>
    <scope>IDENTIFICATION</scope>
</reference>
<feature type="chain" id="PRO_5045153684" evidence="1">
    <location>
        <begin position="16"/>
        <end position="101"/>
    </location>
</feature>
<dbReference type="GeneID" id="136080866"/>
<name>A0ABM4BYF8_HYDVU</name>
<feature type="signal peptide" evidence="1">
    <location>
        <begin position="1"/>
        <end position="15"/>
    </location>
</feature>
<dbReference type="Proteomes" id="UP001652625">
    <property type="component" value="Chromosome 05"/>
</dbReference>
<accession>A0ABM4BYF8</accession>
<evidence type="ECO:0000313" key="3">
    <source>
        <dbReference type="RefSeq" id="XP_065654277.1"/>
    </source>
</evidence>
<keyword evidence="1" id="KW-0732">Signal</keyword>
<protein>
    <submittedName>
        <fullName evidence="3">Uncharacterized protein LOC136080866</fullName>
    </submittedName>
</protein>
<proteinExistence type="predicted"/>
<evidence type="ECO:0000256" key="1">
    <source>
        <dbReference type="SAM" id="SignalP"/>
    </source>
</evidence>